<dbReference type="EMBL" id="CM007390">
    <property type="protein sequence ID" value="ONK55934.1"/>
    <property type="molecule type" value="Genomic_DNA"/>
</dbReference>
<protein>
    <submittedName>
        <fullName evidence="1">Uncharacterized protein</fullName>
    </submittedName>
</protein>
<dbReference type="Gramene" id="ONK55934">
    <property type="protein sequence ID" value="ONK55934"/>
    <property type="gene ID" value="A4U43_C10F2450"/>
</dbReference>
<dbReference type="Proteomes" id="UP000243459">
    <property type="component" value="Chromosome 10"/>
</dbReference>
<keyword evidence="2" id="KW-1185">Reference proteome</keyword>
<name>A0A5P1E039_ASPOF</name>
<dbReference type="AlphaFoldDB" id="A0A5P1E039"/>
<evidence type="ECO:0000313" key="2">
    <source>
        <dbReference type="Proteomes" id="UP000243459"/>
    </source>
</evidence>
<accession>A0A5P1E039</accession>
<organism evidence="1 2">
    <name type="scientific">Asparagus officinalis</name>
    <name type="common">Garden asparagus</name>
    <dbReference type="NCBI Taxonomy" id="4686"/>
    <lineage>
        <taxon>Eukaryota</taxon>
        <taxon>Viridiplantae</taxon>
        <taxon>Streptophyta</taxon>
        <taxon>Embryophyta</taxon>
        <taxon>Tracheophyta</taxon>
        <taxon>Spermatophyta</taxon>
        <taxon>Magnoliopsida</taxon>
        <taxon>Liliopsida</taxon>
        <taxon>Asparagales</taxon>
        <taxon>Asparagaceae</taxon>
        <taxon>Asparagoideae</taxon>
        <taxon>Asparagus</taxon>
    </lineage>
</organism>
<proteinExistence type="predicted"/>
<gene>
    <name evidence="1" type="ORF">A4U43_C10F2450</name>
</gene>
<sequence length="66" mass="8035">MEDDSYERDYYHDGDEGIEMECQRQKSEVEMHIDVKREAYDHYMDMLLKRAYEITSEQDDSESTED</sequence>
<evidence type="ECO:0000313" key="1">
    <source>
        <dbReference type="EMBL" id="ONK55934.1"/>
    </source>
</evidence>
<reference evidence="2" key="1">
    <citation type="journal article" date="2017" name="Nat. Commun.">
        <title>The asparagus genome sheds light on the origin and evolution of a young Y chromosome.</title>
        <authorList>
            <person name="Harkess A."/>
            <person name="Zhou J."/>
            <person name="Xu C."/>
            <person name="Bowers J.E."/>
            <person name="Van der Hulst R."/>
            <person name="Ayyampalayam S."/>
            <person name="Mercati F."/>
            <person name="Riccardi P."/>
            <person name="McKain M.R."/>
            <person name="Kakrana A."/>
            <person name="Tang H."/>
            <person name="Ray J."/>
            <person name="Groenendijk J."/>
            <person name="Arikit S."/>
            <person name="Mathioni S.M."/>
            <person name="Nakano M."/>
            <person name="Shan H."/>
            <person name="Telgmann-Rauber A."/>
            <person name="Kanno A."/>
            <person name="Yue Z."/>
            <person name="Chen H."/>
            <person name="Li W."/>
            <person name="Chen Y."/>
            <person name="Xu X."/>
            <person name="Zhang Y."/>
            <person name="Luo S."/>
            <person name="Chen H."/>
            <person name="Gao J."/>
            <person name="Mao Z."/>
            <person name="Pires J.C."/>
            <person name="Luo M."/>
            <person name="Kudrna D."/>
            <person name="Wing R.A."/>
            <person name="Meyers B.C."/>
            <person name="Yi K."/>
            <person name="Kong H."/>
            <person name="Lavrijsen P."/>
            <person name="Sunseri F."/>
            <person name="Falavigna A."/>
            <person name="Ye Y."/>
            <person name="Leebens-Mack J.H."/>
            <person name="Chen G."/>
        </authorList>
    </citation>
    <scope>NUCLEOTIDE SEQUENCE [LARGE SCALE GENOMIC DNA]</scope>
    <source>
        <strain evidence="2">cv. DH0086</strain>
    </source>
</reference>